<comment type="caution">
    <text evidence="6">The sequence shown here is derived from an EMBL/GenBank/DDBJ whole genome shotgun (WGS) entry which is preliminary data.</text>
</comment>
<dbReference type="Gene3D" id="2.115.10.20">
    <property type="entry name" value="Glycosyl hydrolase domain, family 43"/>
    <property type="match status" value="1"/>
</dbReference>
<dbReference type="InterPro" id="IPR051795">
    <property type="entry name" value="Glycosyl_Hydrlase_43"/>
</dbReference>
<evidence type="ECO:0000259" key="5">
    <source>
        <dbReference type="Pfam" id="PF17851"/>
    </source>
</evidence>
<dbReference type="EMBL" id="JBBMFS010000006">
    <property type="protein sequence ID" value="MEQ2555099.1"/>
    <property type="molecule type" value="Genomic_DNA"/>
</dbReference>
<dbReference type="Proteomes" id="UP001546774">
    <property type="component" value="Unassembled WGS sequence"/>
</dbReference>
<keyword evidence="2 4" id="KW-0378">Hydrolase</keyword>
<evidence type="ECO:0000256" key="1">
    <source>
        <dbReference type="ARBA" id="ARBA00009865"/>
    </source>
</evidence>
<evidence type="ECO:0000256" key="2">
    <source>
        <dbReference type="ARBA" id="ARBA00022801"/>
    </source>
</evidence>
<gene>
    <name evidence="6" type="ORF">WMO37_08790</name>
</gene>
<dbReference type="InterPro" id="IPR041542">
    <property type="entry name" value="GH43_C2"/>
</dbReference>
<reference evidence="6" key="1">
    <citation type="submission" date="2024-03" db="EMBL/GenBank/DDBJ databases">
        <title>Human intestinal bacterial collection.</title>
        <authorList>
            <person name="Pauvert C."/>
            <person name="Hitch T.C.A."/>
            <person name="Clavel T."/>
        </authorList>
    </citation>
    <scope>NUCLEOTIDE SEQUENCE [LARGE SCALE GENOMIC DNA]</scope>
    <source>
        <strain evidence="6">CLA-AA-H89B</strain>
    </source>
</reference>
<name>A0ABV1H5X9_9FIRM</name>
<protein>
    <submittedName>
        <fullName evidence="6">Glycoside hydrolase 43 family protein</fullName>
    </submittedName>
</protein>
<dbReference type="InterPro" id="IPR023296">
    <property type="entry name" value="Glyco_hydro_beta-prop_sf"/>
</dbReference>
<dbReference type="PANTHER" id="PTHR42812:SF12">
    <property type="entry name" value="BETA-XYLOSIDASE-RELATED"/>
    <property type="match status" value="1"/>
</dbReference>
<comment type="similarity">
    <text evidence="1 4">Belongs to the glycosyl hydrolase 43 family.</text>
</comment>
<dbReference type="Pfam" id="PF17851">
    <property type="entry name" value="GH43_C2"/>
    <property type="match status" value="1"/>
</dbReference>
<sequence length="542" mass="61354">MWQADLGNGKYRNPILYADYSDPDAIRVGEDYFMIASSFCNAPGLPILHSKDLVNWKVVNYALDELPEFRYRNPIHGCGVWAPAIRYHEGTYYICFPMPDEGIYMTTTKDPFGKWSKPVNIRPGAGWIDPCPFWDDDGKAYLAAGVAKSRIGYKSVLHMVEMQPDGMGLIGEEVKIFDGNENDQVTIEGPKMYKRNGWYYVFAPAGGVKTGWQTVLRSKNPFGLYEYKVVMRQGDSPVNGPHQGAWVDTVTGQDWFLHFQDVYAGGRIVHLQPMHWENDWPIIGINKPGNDYGEPVMEYTKPDIGKSNSYPVCEPDTSDDFTSDKLGMQWQWNANPQKDWYELTGSKLKLNALDTVPLRPVSDYRNLLLQKWPAPEFTCVTKMQLSGMENGDVAGVVSLGTEYGALAVEKRDNKYTVRQILGTQYFDCDMPYTTQNSNDFELSESDFKDTGKTVTFRYTVKCTGHIDHMELNLPVKAAPVEELTLELSFDGKNYEKAFSFASKAGRWVGVKNGIFCAHDNTVKNDKTGYVLVDSVEYMPKED</sequence>
<dbReference type="CDD" id="cd09001">
    <property type="entry name" value="GH43_FsAxh1-like"/>
    <property type="match status" value="1"/>
</dbReference>
<dbReference type="SUPFAM" id="SSF75005">
    <property type="entry name" value="Arabinanase/levansucrase/invertase"/>
    <property type="match status" value="1"/>
</dbReference>
<keyword evidence="3 4" id="KW-0326">Glycosidase</keyword>
<dbReference type="PANTHER" id="PTHR42812">
    <property type="entry name" value="BETA-XYLOSIDASE"/>
    <property type="match status" value="1"/>
</dbReference>
<dbReference type="GO" id="GO:0016787">
    <property type="term" value="F:hydrolase activity"/>
    <property type="evidence" value="ECO:0007669"/>
    <property type="project" value="UniProtKB-KW"/>
</dbReference>
<evidence type="ECO:0000256" key="4">
    <source>
        <dbReference type="RuleBase" id="RU361187"/>
    </source>
</evidence>
<proteinExistence type="inferred from homology"/>
<dbReference type="InterPro" id="IPR013320">
    <property type="entry name" value="ConA-like_dom_sf"/>
</dbReference>
<evidence type="ECO:0000256" key="3">
    <source>
        <dbReference type="ARBA" id="ARBA00023295"/>
    </source>
</evidence>
<evidence type="ECO:0000313" key="7">
    <source>
        <dbReference type="Proteomes" id="UP001546774"/>
    </source>
</evidence>
<evidence type="ECO:0000313" key="6">
    <source>
        <dbReference type="EMBL" id="MEQ2555099.1"/>
    </source>
</evidence>
<dbReference type="Pfam" id="PF04616">
    <property type="entry name" value="Glyco_hydro_43"/>
    <property type="match status" value="1"/>
</dbReference>
<dbReference type="InterPro" id="IPR006710">
    <property type="entry name" value="Glyco_hydro_43"/>
</dbReference>
<dbReference type="Gene3D" id="2.60.120.200">
    <property type="match status" value="1"/>
</dbReference>
<dbReference type="SUPFAM" id="SSF49899">
    <property type="entry name" value="Concanavalin A-like lectins/glucanases"/>
    <property type="match status" value="1"/>
</dbReference>
<feature type="domain" description="Beta-xylosidase C-terminal Concanavalin A-like" evidence="5">
    <location>
        <begin position="318"/>
        <end position="537"/>
    </location>
</feature>
<keyword evidence="7" id="KW-1185">Reference proteome</keyword>
<accession>A0ABV1H5X9</accession>
<organism evidence="6 7">
    <name type="scientific">Lachnospira intestinalis</name>
    <dbReference type="NCBI Taxonomy" id="3133158"/>
    <lineage>
        <taxon>Bacteria</taxon>
        <taxon>Bacillati</taxon>
        <taxon>Bacillota</taxon>
        <taxon>Clostridia</taxon>
        <taxon>Lachnospirales</taxon>
        <taxon>Lachnospiraceae</taxon>
        <taxon>Lachnospira</taxon>
    </lineage>
</organism>